<evidence type="ECO:0000313" key="10">
    <source>
        <dbReference type="EMBL" id="ALC82030.1"/>
    </source>
</evidence>
<gene>
    <name evidence="10" type="ORF">AM592_10750</name>
</gene>
<dbReference type="SUPFAM" id="SSF89550">
    <property type="entry name" value="PHP domain-like"/>
    <property type="match status" value="1"/>
</dbReference>
<name>A0A0M4FUH1_9BACI</name>
<evidence type="ECO:0000256" key="3">
    <source>
        <dbReference type="ARBA" id="ARBA00013085"/>
    </source>
</evidence>
<dbReference type="EMBL" id="CP012600">
    <property type="protein sequence ID" value="ALC82030.1"/>
    <property type="molecule type" value="Genomic_DNA"/>
</dbReference>
<dbReference type="AlphaFoldDB" id="A0A0M4FUH1"/>
<evidence type="ECO:0000256" key="2">
    <source>
        <dbReference type="ARBA" id="ARBA00009152"/>
    </source>
</evidence>
<evidence type="ECO:0000259" key="9">
    <source>
        <dbReference type="Pfam" id="PF02811"/>
    </source>
</evidence>
<proteinExistence type="inferred from homology"/>
<accession>A0A0M4FUH1</accession>
<organism evidence="10 11">
    <name type="scientific">Bacillus gobiensis</name>
    <dbReference type="NCBI Taxonomy" id="1441095"/>
    <lineage>
        <taxon>Bacteria</taxon>
        <taxon>Bacillati</taxon>
        <taxon>Bacillota</taxon>
        <taxon>Bacilli</taxon>
        <taxon>Bacillales</taxon>
        <taxon>Bacillaceae</taxon>
        <taxon>Bacillus</taxon>
    </lineage>
</organism>
<dbReference type="GO" id="GO:0004401">
    <property type="term" value="F:histidinol-phosphatase activity"/>
    <property type="evidence" value="ECO:0007669"/>
    <property type="project" value="UniProtKB-UniRule"/>
</dbReference>
<dbReference type="Proteomes" id="UP000067625">
    <property type="component" value="Chromosome"/>
</dbReference>
<keyword evidence="11" id="KW-1185">Reference proteome</keyword>
<dbReference type="CDD" id="cd12110">
    <property type="entry name" value="PHP_HisPPase_Hisj_like"/>
    <property type="match status" value="1"/>
</dbReference>
<dbReference type="NCBIfam" id="NF005996">
    <property type="entry name" value="PRK08123.1"/>
    <property type="match status" value="1"/>
</dbReference>
<dbReference type="PANTHER" id="PTHR21039:SF0">
    <property type="entry name" value="HISTIDINOL-PHOSPHATASE"/>
    <property type="match status" value="1"/>
</dbReference>
<keyword evidence="6 8" id="KW-0368">Histidine biosynthesis</keyword>
<comment type="catalytic activity">
    <reaction evidence="7 8">
        <text>L-histidinol phosphate + H2O = L-histidinol + phosphate</text>
        <dbReference type="Rhea" id="RHEA:14465"/>
        <dbReference type="ChEBI" id="CHEBI:15377"/>
        <dbReference type="ChEBI" id="CHEBI:43474"/>
        <dbReference type="ChEBI" id="CHEBI:57699"/>
        <dbReference type="ChEBI" id="CHEBI:57980"/>
        <dbReference type="EC" id="3.1.3.15"/>
    </reaction>
</comment>
<feature type="domain" description="PHP" evidence="9">
    <location>
        <begin position="5"/>
        <end position="218"/>
    </location>
</feature>
<evidence type="ECO:0000256" key="1">
    <source>
        <dbReference type="ARBA" id="ARBA00004970"/>
    </source>
</evidence>
<evidence type="ECO:0000256" key="6">
    <source>
        <dbReference type="ARBA" id="ARBA00023102"/>
    </source>
</evidence>
<comment type="similarity">
    <text evidence="2 8">Belongs to the PHP hydrolase family. HisK subfamily.</text>
</comment>
<dbReference type="RefSeq" id="WP_053603810.1">
    <property type="nucleotide sequence ID" value="NZ_CP012600.1"/>
</dbReference>
<dbReference type="GO" id="GO:0000105">
    <property type="term" value="P:L-histidine biosynthetic process"/>
    <property type="evidence" value="ECO:0007669"/>
    <property type="project" value="UniProtKB-UniRule"/>
</dbReference>
<dbReference type="UniPathway" id="UPA00031">
    <property type="reaction ID" value="UER00013"/>
</dbReference>
<dbReference type="InterPro" id="IPR010140">
    <property type="entry name" value="Histidinol_P_phosphatase_HisJ"/>
</dbReference>
<dbReference type="Pfam" id="PF02811">
    <property type="entry name" value="PHP"/>
    <property type="match status" value="1"/>
</dbReference>
<dbReference type="PANTHER" id="PTHR21039">
    <property type="entry name" value="HISTIDINOL PHOSPHATASE-RELATED"/>
    <property type="match status" value="1"/>
</dbReference>
<sequence>MIKQDGHIHTPFCPHGSSDPLKAYIEEAINQGFGSITFTEHAPLPEGFNDPVPQKDSAMPLSQMELYLKQVSEAKQEYKQQIEIKVGLEVDYINGFEQDITSFLDTYGPQIDDSILSVHFLPANGDFLCMDYDDSTFGELISIYGTIENVYEAYYKQVYSSIITPLGRYKPTRIGHIALVKKYVERFPYIMSERIRNLVLLCLDEISASGMELDFNTSGLRKKLAKTIYLEEWMIEAALQKKIPLIFGSDAHQASDIGYSYHRFSESVIG</sequence>
<evidence type="ECO:0000256" key="7">
    <source>
        <dbReference type="ARBA" id="ARBA00049158"/>
    </source>
</evidence>
<dbReference type="NCBIfam" id="TIGR01856">
    <property type="entry name" value="hisJ_fam"/>
    <property type="match status" value="1"/>
</dbReference>
<reference evidence="10 11" key="2">
    <citation type="journal article" date="2016" name="Int. J. Syst. Evol. Microbiol.">
        <title>Bacillus gobiensis sp. nov., isolated from a soil sample.</title>
        <authorList>
            <person name="Liu B."/>
            <person name="Liu G.H."/>
            <person name="Cetin S."/>
            <person name="Schumann P."/>
            <person name="Pan Z.Z."/>
            <person name="Chen Q.Q."/>
        </authorList>
    </citation>
    <scope>NUCLEOTIDE SEQUENCE [LARGE SCALE GENOMIC DNA]</scope>
    <source>
        <strain evidence="10 11">FJAT-4402</strain>
    </source>
</reference>
<evidence type="ECO:0000256" key="5">
    <source>
        <dbReference type="ARBA" id="ARBA00022801"/>
    </source>
</evidence>
<dbReference type="InterPro" id="IPR016195">
    <property type="entry name" value="Pol/histidinol_Pase-like"/>
</dbReference>
<evidence type="ECO:0000256" key="4">
    <source>
        <dbReference type="ARBA" id="ARBA00022605"/>
    </source>
</evidence>
<comment type="pathway">
    <text evidence="1 8">Amino-acid biosynthesis; L-histidine biosynthesis; L-histidine from 5-phospho-alpha-D-ribose 1-diphosphate: step 8/9.</text>
</comment>
<dbReference type="OrthoDB" id="9775255at2"/>
<evidence type="ECO:0000313" key="11">
    <source>
        <dbReference type="Proteomes" id="UP000067625"/>
    </source>
</evidence>
<dbReference type="STRING" id="1441095.AM592_10750"/>
<dbReference type="InterPro" id="IPR004013">
    <property type="entry name" value="PHP_dom"/>
</dbReference>
<dbReference type="EC" id="3.1.3.15" evidence="3 8"/>
<dbReference type="PATRIC" id="fig|1441095.3.peg.2368"/>
<dbReference type="Gene3D" id="3.20.20.140">
    <property type="entry name" value="Metal-dependent hydrolases"/>
    <property type="match status" value="1"/>
</dbReference>
<evidence type="ECO:0000256" key="8">
    <source>
        <dbReference type="RuleBase" id="RU366003"/>
    </source>
</evidence>
<keyword evidence="5 8" id="KW-0378">Hydrolase</keyword>
<keyword evidence="4 8" id="KW-0028">Amino-acid biosynthesis</keyword>
<reference evidence="11" key="1">
    <citation type="submission" date="2015-08" db="EMBL/GenBank/DDBJ databases">
        <title>Genome sequencing project for genomic taxonomy and phylogenomics of Bacillus-like bacteria.</title>
        <authorList>
            <person name="Liu B."/>
            <person name="Wang J."/>
            <person name="Zhu Y."/>
            <person name="Liu G."/>
            <person name="Chen Q."/>
            <person name="Chen Z."/>
            <person name="Lan J."/>
            <person name="Che J."/>
            <person name="Ge C."/>
            <person name="Shi H."/>
            <person name="Pan Z."/>
            <person name="Liu X."/>
        </authorList>
    </citation>
    <scope>NUCLEOTIDE SEQUENCE [LARGE SCALE GENOMIC DNA]</scope>
    <source>
        <strain evidence="11">FJAT-4402</strain>
    </source>
</reference>
<protein>
    <recommendedName>
        <fullName evidence="3 8">Histidinol-phosphatase</fullName>
        <shortName evidence="8">HolPase</shortName>
        <ecNumber evidence="3 8">3.1.3.15</ecNumber>
    </recommendedName>
</protein>
<dbReference type="GO" id="GO:0005737">
    <property type="term" value="C:cytoplasm"/>
    <property type="evidence" value="ECO:0007669"/>
    <property type="project" value="TreeGrafter"/>
</dbReference>